<feature type="region of interest" description="Disordered" evidence="9">
    <location>
        <begin position="202"/>
        <end position="241"/>
    </location>
</feature>
<evidence type="ECO:0000256" key="2">
    <source>
        <dbReference type="ARBA" id="ARBA00005661"/>
    </source>
</evidence>
<evidence type="ECO:0000259" key="10">
    <source>
        <dbReference type="PROSITE" id="PS50071"/>
    </source>
</evidence>
<dbReference type="PRINTS" id="PR00024">
    <property type="entry name" value="HOMEOBOX"/>
</dbReference>
<dbReference type="InterPro" id="IPR050394">
    <property type="entry name" value="Homeobox_NK-like"/>
</dbReference>
<accession>A0A7M7JMP8</accession>
<dbReference type="AlphaFoldDB" id="A0A7M7JMP8"/>
<dbReference type="InParanoid" id="A0A7M7JMP8"/>
<evidence type="ECO:0000256" key="6">
    <source>
        <dbReference type="ARBA" id="ARBA00023242"/>
    </source>
</evidence>
<dbReference type="PROSITE" id="PS00027">
    <property type="entry name" value="HOMEOBOX_1"/>
    <property type="match status" value="1"/>
</dbReference>
<evidence type="ECO:0000256" key="9">
    <source>
        <dbReference type="SAM" id="MobiDB-lite"/>
    </source>
</evidence>
<name>A0A7M7JMP8_VARDE</name>
<dbReference type="RefSeq" id="XP_022652815.1">
    <property type="nucleotide sequence ID" value="XM_022797080.1"/>
</dbReference>
<evidence type="ECO:0000256" key="3">
    <source>
        <dbReference type="ARBA" id="ARBA00022473"/>
    </source>
</evidence>
<keyword evidence="12" id="KW-1185">Reference proteome</keyword>
<comment type="subcellular location">
    <subcellularLocation>
        <location evidence="1 7 8">Nucleus</location>
    </subcellularLocation>
</comment>
<protein>
    <recommendedName>
        <fullName evidence="10">Homeobox domain-containing protein</fullName>
    </recommendedName>
</protein>
<dbReference type="GO" id="GO:0000978">
    <property type="term" value="F:RNA polymerase II cis-regulatory region sequence-specific DNA binding"/>
    <property type="evidence" value="ECO:0007669"/>
    <property type="project" value="TreeGrafter"/>
</dbReference>
<feature type="compositionally biased region" description="Basic and acidic residues" evidence="9">
    <location>
        <begin position="42"/>
        <end position="57"/>
    </location>
</feature>
<dbReference type="InterPro" id="IPR001356">
    <property type="entry name" value="HD"/>
</dbReference>
<dbReference type="PANTHER" id="PTHR24340">
    <property type="entry name" value="HOMEOBOX PROTEIN NKX"/>
    <property type="match status" value="1"/>
</dbReference>
<evidence type="ECO:0000256" key="7">
    <source>
        <dbReference type="PROSITE-ProRule" id="PRU00108"/>
    </source>
</evidence>
<evidence type="ECO:0000313" key="12">
    <source>
        <dbReference type="Proteomes" id="UP000594260"/>
    </source>
</evidence>
<evidence type="ECO:0000313" key="11">
    <source>
        <dbReference type="EnsemblMetazoa" id="XP_022652815"/>
    </source>
</evidence>
<evidence type="ECO:0000256" key="8">
    <source>
        <dbReference type="RuleBase" id="RU000682"/>
    </source>
</evidence>
<keyword evidence="6 7" id="KW-0539">Nucleus</keyword>
<dbReference type="SUPFAM" id="SSF46689">
    <property type="entry name" value="Homeodomain-like"/>
    <property type="match status" value="1"/>
</dbReference>
<evidence type="ECO:0000256" key="1">
    <source>
        <dbReference type="ARBA" id="ARBA00004123"/>
    </source>
</evidence>
<dbReference type="GO" id="GO:0005634">
    <property type="term" value="C:nucleus"/>
    <property type="evidence" value="ECO:0007669"/>
    <property type="project" value="UniProtKB-SubCell"/>
</dbReference>
<dbReference type="PROSITE" id="PS50071">
    <property type="entry name" value="HOMEOBOX_2"/>
    <property type="match status" value="1"/>
</dbReference>
<dbReference type="GO" id="GO:0000981">
    <property type="term" value="F:DNA-binding transcription factor activity, RNA polymerase II-specific"/>
    <property type="evidence" value="ECO:0007669"/>
    <property type="project" value="InterPro"/>
</dbReference>
<dbReference type="SMART" id="SM00389">
    <property type="entry name" value="HOX"/>
    <property type="match status" value="1"/>
</dbReference>
<keyword evidence="3" id="KW-0217">Developmental protein</keyword>
<dbReference type="PANTHER" id="PTHR24340:SF82">
    <property type="entry name" value="HOMEOBOX PROTEIN VND"/>
    <property type="match status" value="1"/>
</dbReference>
<comment type="similarity">
    <text evidence="2">Belongs to the NK-2 homeobox family.</text>
</comment>
<feature type="compositionally biased region" description="Acidic residues" evidence="9">
    <location>
        <begin position="84"/>
        <end position="97"/>
    </location>
</feature>
<proteinExistence type="inferred from homology"/>
<dbReference type="KEGG" id="vde:111246832"/>
<dbReference type="EnsemblMetazoa" id="XM_022797080">
    <property type="protein sequence ID" value="XP_022652815"/>
    <property type="gene ID" value="LOC111246832"/>
</dbReference>
<dbReference type="OrthoDB" id="6159439at2759"/>
<dbReference type="Gene3D" id="1.10.10.60">
    <property type="entry name" value="Homeodomain-like"/>
    <property type="match status" value="1"/>
</dbReference>
<dbReference type="GeneID" id="111246832"/>
<keyword evidence="4 7" id="KW-0238">DNA-binding</keyword>
<dbReference type="CDD" id="cd00086">
    <property type="entry name" value="homeodomain"/>
    <property type="match status" value="1"/>
</dbReference>
<feature type="region of interest" description="Disordered" evidence="9">
    <location>
        <begin position="41"/>
        <end position="149"/>
    </location>
</feature>
<reference evidence="11" key="1">
    <citation type="submission" date="2021-01" db="UniProtKB">
        <authorList>
            <consortium name="EnsemblMetazoa"/>
        </authorList>
    </citation>
    <scope>IDENTIFICATION</scope>
</reference>
<feature type="compositionally biased region" description="Polar residues" evidence="9">
    <location>
        <begin position="124"/>
        <end position="141"/>
    </location>
</feature>
<organism evidence="11 12">
    <name type="scientific">Varroa destructor</name>
    <name type="common">Honeybee mite</name>
    <dbReference type="NCBI Taxonomy" id="109461"/>
    <lineage>
        <taxon>Eukaryota</taxon>
        <taxon>Metazoa</taxon>
        <taxon>Ecdysozoa</taxon>
        <taxon>Arthropoda</taxon>
        <taxon>Chelicerata</taxon>
        <taxon>Arachnida</taxon>
        <taxon>Acari</taxon>
        <taxon>Parasitiformes</taxon>
        <taxon>Mesostigmata</taxon>
        <taxon>Gamasina</taxon>
        <taxon>Dermanyssoidea</taxon>
        <taxon>Varroidae</taxon>
        <taxon>Varroa</taxon>
    </lineage>
</organism>
<feature type="domain" description="Homeobox" evidence="10">
    <location>
        <begin position="236"/>
        <end position="296"/>
    </location>
</feature>
<dbReference type="InterPro" id="IPR009057">
    <property type="entry name" value="Homeodomain-like_sf"/>
</dbReference>
<sequence length="378" mass="42274">MLPISLQNIAYVSALRRALIQAAWTEQQRLLAMAMANPERGNLADEDKMESTDDKPKKSSFSVKDILDLPTEAAQKKEDSLVEAAEDEERDVVDVEEQVTKQVVVVDKERSPISGHTSPAPPDSQDQQDTSPSNRTPQPTFNGMPAEFSHPLELRRFDIPFGRFRAGPFEVDKHFMMGALNERRSSPTSEEQGDDKLIEVEDNDSNDEESDHSSANNDPNNKFGLNFDHQMPSGAQKKRKRRVLFSKAQTYELERRFKQQRYLSAPEREHLASMIRLTPTQVKIWFQNHRYKTRRARQEGGYEASAGAVGIGGMGAAMMSSPSSSQGSNPLPSPRRVAVPVLVRDGQRCPEGVDMGAYLNAAAHYPAGLPPPDARWWS</sequence>
<evidence type="ECO:0000256" key="5">
    <source>
        <dbReference type="ARBA" id="ARBA00023155"/>
    </source>
</evidence>
<feature type="DNA-binding region" description="Homeobox" evidence="7">
    <location>
        <begin position="238"/>
        <end position="297"/>
    </location>
</feature>
<dbReference type="GO" id="GO:0030154">
    <property type="term" value="P:cell differentiation"/>
    <property type="evidence" value="ECO:0007669"/>
    <property type="project" value="TreeGrafter"/>
</dbReference>
<dbReference type="FunFam" id="1.10.10.60:FF:000101">
    <property type="entry name" value="NK2 homeobox 8"/>
    <property type="match status" value="1"/>
</dbReference>
<keyword evidence="5 7" id="KW-0371">Homeobox</keyword>
<dbReference type="Pfam" id="PF00046">
    <property type="entry name" value="Homeodomain"/>
    <property type="match status" value="1"/>
</dbReference>
<dbReference type="InterPro" id="IPR017970">
    <property type="entry name" value="Homeobox_CS"/>
</dbReference>
<evidence type="ECO:0000256" key="4">
    <source>
        <dbReference type="ARBA" id="ARBA00023125"/>
    </source>
</evidence>
<dbReference type="InterPro" id="IPR020479">
    <property type="entry name" value="HD_metazoa"/>
</dbReference>
<dbReference type="Proteomes" id="UP000594260">
    <property type="component" value="Unplaced"/>
</dbReference>